<keyword evidence="1" id="KW-0812">Transmembrane</keyword>
<organism evidence="2">
    <name type="scientific">marine metagenome</name>
    <dbReference type="NCBI Taxonomy" id="408172"/>
    <lineage>
        <taxon>unclassified sequences</taxon>
        <taxon>metagenomes</taxon>
        <taxon>ecological metagenomes</taxon>
    </lineage>
</organism>
<accession>A0A382A898</accession>
<dbReference type="AlphaFoldDB" id="A0A382A898"/>
<protein>
    <submittedName>
        <fullName evidence="2">Uncharacterized protein</fullName>
    </submittedName>
</protein>
<keyword evidence="1" id="KW-0472">Membrane</keyword>
<keyword evidence="1" id="KW-1133">Transmembrane helix</keyword>
<gene>
    <name evidence="2" type="ORF">METZ01_LOCUS150176</name>
</gene>
<feature type="transmembrane region" description="Helical" evidence="1">
    <location>
        <begin position="79"/>
        <end position="99"/>
    </location>
</feature>
<evidence type="ECO:0000313" key="2">
    <source>
        <dbReference type="EMBL" id="SVA97322.1"/>
    </source>
</evidence>
<reference evidence="2" key="1">
    <citation type="submission" date="2018-05" db="EMBL/GenBank/DDBJ databases">
        <authorList>
            <person name="Lanie J.A."/>
            <person name="Ng W.-L."/>
            <person name="Kazmierczak K.M."/>
            <person name="Andrzejewski T.M."/>
            <person name="Davidsen T.M."/>
            <person name="Wayne K.J."/>
            <person name="Tettelin H."/>
            <person name="Glass J.I."/>
            <person name="Rusch D."/>
            <person name="Podicherti R."/>
            <person name="Tsui H.-C.T."/>
            <person name="Winkler M.E."/>
        </authorList>
    </citation>
    <scope>NUCLEOTIDE SEQUENCE</scope>
</reference>
<feature type="non-terminal residue" evidence="2">
    <location>
        <position position="173"/>
    </location>
</feature>
<sequence length="173" mass="20583">MKKIKAKIINEYNRYLISFRNSIIKELRSLRSSLLKEFSRFSLLTSREFSRFSSLTRKTFLYFVRLKFMKSKKIRISLLNRYLILFIILLFSSLFYLSIPTLYNHGQLQKDLTKKLSQEFNLNTALSANIHYKILPSPNFEISNVLLNTNDNNKFNDYAQIKTMKIYVSPKNL</sequence>
<name>A0A382A898_9ZZZZ</name>
<proteinExistence type="predicted"/>
<dbReference type="EMBL" id="UINC01024180">
    <property type="protein sequence ID" value="SVA97322.1"/>
    <property type="molecule type" value="Genomic_DNA"/>
</dbReference>
<evidence type="ECO:0000256" key="1">
    <source>
        <dbReference type="SAM" id="Phobius"/>
    </source>
</evidence>